<accession>A0AAV1CCL3</accession>
<dbReference type="EMBL" id="OX459119">
    <property type="protein sequence ID" value="CAI9093325.1"/>
    <property type="molecule type" value="Genomic_DNA"/>
</dbReference>
<protein>
    <submittedName>
        <fullName evidence="1">OLC1v1028799C1</fullName>
    </submittedName>
</protein>
<reference evidence="1" key="1">
    <citation type="submission" date="2023-03" db="EMBL/GenBank/DDBJ databases">
        <authorList>
            <person name="Julca I."/>
        </authorList>
    </citation>
    <scope>NUCLEOTIDE SEQUENCE</scope>
</reference>
<organism evidence="1 2">
    <name type="scientific">Oldenlandia corymbosa var. corymbosa</name>
    <dbReference type="NCBI Taxonomy" id="529605"/>
    <lineage>
        <taxon>Eukaryota</taxon>
        <taxon>Viridiplantae</taxon>
        <taxon>Streptophyta</taxon>
        <taxon>Embryophyta</taxon>
        <taxon>Tracheophyta</taxon>
        <taxon>Spermatophyta</taxon>
        <taxon>Magnoliopsida</taxon>
        <taxon>eudicotyledons</taxon>
        <taxon>Gunneridae</taxon>
        <taxon>Pentapetalae</taxon>
        <taxon>asterids</taxon>
        <taxon>lamiids</taxon>
        <taxon>Gentianales</taxon>
        <taxon>Rubiaceae</taxon>
        <taxon>Rubioideae</taxon>
        <taxon>Spermacoceae</taxon>
        <taxon>Hedyotis-Oldenlandia complex</taxon>
        <taxon>Oldenlandia</taxon>
    </lineage>
</organism>
<evidence type="ECO:0000313" key="2">
    <source>
        <dbReference type="Proteomes" id="UP001161247"/>
    </source>
</evidence>
<proteinExistence type="predicted"/>
<dbReference type="Proteomes" id="UP001161247">
    <property type="component" value="Chromosome 2"/>
</dbReference>
<evidence type="ECO:0000313" key="1">
    <source>
        <dbReference type="EMBL" id="CAI9093325.1"/>
    </source>
</evidence>
<dbReference type="AlphaFoldDB" id="A0AAV1CCL3"/>
<gene>
    <name evidence="1" type="ORF">OLC1_LOCUS4769</name>
</gene>
<sequence length="227" mass="24732">MPPGSSLTCIVSPDEESHANHHILPNNVYNQTGQLLNFSDSFSQQQQQLYHDHSHQFSFFDGQRDHAHHTSADRSSLYQQDTAGYDATTAMMMNSSSFNMYGSSTNLKKKETNNAELPPLPPDITSTYFGTSNEPPLLSDVGCDILNGMSFLELSEGGRPSFSGSPSVDPYDNPVISSATANYSGFNTESPGSCDFVHQSFTSLGYDYGYGASDASTTSDLSSLPWF</sequence>
<keyword evidence="2" id="KW-1185">Reference proteome</keyword>
<name>A0AAV1CCL3_OLDCO</name>